<organism evidence="12 13">
    <name type="scientific">Neisseria mucosa</name>
    <dbReference type="NCBI Taxonomy" id="488"/>
    <lineage>
        <taxon>Bacteria</taxon>
        <taxon>Pseudomonadati</taxon>
        <taxon>Pseudomonadota</taxon>
        <taxon>Betaproteobacteria</taxon>
        <taxon>Neisseriales</taxon>
        <taxon>Neisseriaceae</taxon>
        <taxon>Neisseria</taxon>
    </lineage>
</organism>
<feature type="signal peptide" evidence="9">
    <location>
        <begin position="1"/>
        <end position="19"/>
    </location>
</feature>
<accession>A0AAW6ZIK4</accession>
<comment type="similarity">
    <text evidence="7">Belongs to the Slam family.</text>
</comment>
<evidence type="ECO:0000256" key="5">
    <source>
        <dbReference type="ARBA" id="ARBA00023136"/>
    </source>
</evidence>
<dbReference type="SUPFAM" id="SSF48452">
    <property type="entry name" value="TPR-like"/>
    <property type="match status" value="1"/>
</dbReference>
<sequence length="473" mass="53906">MNKNHLVLLMLSFPTVALADTPVVRVPAPVFFDKQPNSETPSKDFTDDKPTEQRLSDDLSADSSLEAQINRALIGRDWKTLEGLLAQYKAAPDRDAVLYDYALGALRRSQLRHSEAVSLYRGILAKHPDLAYPRFDLGVMMFENKQYHEAKAELKRAKPDLQPPMQQLADRYLASIESAQSWQPDVSLQYEQTDNVNNASSERVIEWNGRRWNKTADSLPQKAHGIRYGAGISREINVGGHHFVYGSLSGDGVHYWDNQDFNEQSLRLAAGYKNRSAVQSFGVVPFAEQNWLGGKRYNRETGIHTDFSRRLNEKWRLSLNAGYIKKYYRNSGSAARYNSHMPLVGATLAYSAPKNWLLYGGADWSHDMTKEAEQASVRKGIRFGAAKAFENGFGIRTNLRYARRTFDAPGSLVYRLTRKDHEYQANASVWHNKISWKGLVPHLNFRYLKIDSNMSGFYSRKSMQTFVSVEKQF</sequence>
<feature type="chain" id="PRO_5043330811" evidence="9">
    <location>
        <begin position="20"/>
        <end position="473"/>
    </location>
</feature>
<dbReference type="Pfam" id="PF24575">
    <property type="entry name" value="TPR_Slam"/>
    <property type="match status" value="1"/>
</dbReference>
<comment type="subcellular location">
    <subcellularLocation>
        <location evidence="1">Cell outer membrane</location>
        <topology evidence="1">Multi-pass membrane protein</topology>
    </subcellularLocation>
</comment>
<proteinExistence type="inferred from homology"/>
<feature type="compositionally biased region" description="Basic and acidic residues" evidence="8">
    <location>
        <begin position="41"/>
        <end position="57"/>
    </location>
</feature>
<evidence type="ECO:0000256" key="6">
    <source>
        <dbReference type="ARBA" id="ARBA00023237"/>
    </source>
</evidence>
<evidence type="ECO:0000256" key="4">
    <source>
        <dbReference type="ARBA" id="ARBA00022729"/>
    </source>
</evidence>
<keyword evidence="3" id="KW-0812">Transmembrane</keyword>
<dbReference type="Pfam" id="PF04575">
    <property type="entry name" value="SlipAM"/>
    <property type="match status" value="1"/>
</dbReference>
<dbReference type="RefSeq" id="WP_083286371.1">
    <property type="nucleotide sequence ID" value="NZ_JASOLC010000043.1"/>
</dbReference>
<keyword evidence="5" id="KW-0472">Membrane</keyword>
<evidence type="ECO:0000256" key="7">
    <source>
        <dbReference type="ARBA" id="ARBA00023609"/>
    </source>
</evidence>
<dbReference type="InterPro" id="IPR007655">
    <property type="entry name" value="Slam_C"/>
</dbReference>
<dbReference type="GO" id="GO:0009279">
    <property type="term" value="C:cell outer membrane"/>
    <property type="evidence" value="ECO:0007669"/>
    <property type="project" value="UniProtKB-SubCell"/>
</dbReference>
<feature type="domain" description="Surface lipoprotein assembly modifier N-terminal TPR repeats region" evidence="11">
    <location>
        <begin position="63"/>
        <end position="153"/>
    </location>
</feature>
<dbReference type="Gene3D" id="1.25.40.10">
    <property type="entry name" value="Tetratricopeptide repeat domain"/>
    <property type="match status" value="1"/>
</dbReference>
<evidence type="ECO:0000256" key="9">
    <source>
        <dbReference type="SAM" id="SignalP"/>
    </source>
</evidence>
<evidence type="ECO:0000259" key="10">
    <source>
        <dbReference type="Pfam" id="PF04575"/>
    </source>
</evidence>
<feature type="region of interest" description="Disordered" evidence="8">
    <location>
        <begin position="32"/>
        <end position="59"/>
    </location>
</feature>
<keyword evidence="12" id="KW-0449">Lipoprotein</keyword>
<evidence type="ECO:0000256" key="8">
    <source>
        <dbReference type="SAM" id="MobiDB-lite"/>
    </source>
</evidence>
<feature type="domain" description="Surface lipoprotein assembly modifier C-terminal" evidence="10">
    <location>
        <begin position="182"/>
        <end position="473"/>
    </location>
</feature>
<dbReference type="InterPro" id="IPR057556">
    <property type="entry name" value="TPR_Slam"/>
</dbReference>
<name>A0AAW6ZIK4_NEIMU</name>
<keyword evidence="2" id="KW-1134">Transmembrane beta strand</keyword>
<keyword evidence="4 9" id="KW-0732">Signal</keyword>
<evidence type="ECO:0000256" key="3">
    <source>
        <dbReference type="ARBA" id="ARBA00022692"/>
    </source>
</evidence>
<keyword evidence="6" id="KW-0998">Cell outer membrane</keyword>
<protein>
    <submittedName>
        <fullName evidence="12">Surface lipoprotein assembly modifier</fullName>
    </submittedName>
</protein>
<evidence type="ECO:0000313" key="12">
    <source>
        <dbReference type="EMBL" id="MDK8362328.1"/>
    </source>
</evidence>
<evidence type="ECO:0000256" key="1">
    <source>
        <dbReference type="ARBA" id="ARBA00004571"/>
    </source>
</evidence>
<reference evidence="12" key="1">
    <citation type="submission" date="2023-05" db="EMBL/GenBank/DDBJ databases">
        <title>Genomic Catalog of Human Bladder Bacteria.</title>
        <authorList>
            <person name="Du J."/>
        </authorList>
    </citation>
    <scope>NUCLEOTIDE SEQUENCE</scope>
    <source>
        <strain evidence="12">UMB7974B</strain>
    </source>
</reference>
<dbReference type="EMBL" id="JASPBL010000044">
    <property type="protein sequence ID" value="MDK8362328.1"/>
    <property type="molecule type" value="Genomic_DNA"/>
</dbReference>
<dbReference type="AlphaFoldDB" id="A0AAW6ZIK4"/>
<evidence type="ECO:0000313" key="13">
    <source>
        <dbReference type="Proteomes" id="UP001240589"/>
    </source>
</evidence>
<comment type="caution">
    <text evidence="12">The sequence shown here is derived from an EMBL/GenBank/DDBJ whole genome shotgun (WGS) entry which is preliminary data.</text>
</comment>
<evidence type="ECO:0000259" key="11">
    <source>
        <dbReference type="Pfam" id="PF24575"/>
    </source>
</evidence>
<dbReference type="InterPro" id="IPR011990">
    <property type="entry name" value="TPR-like_helical_dom_sf"/>
</dbReference>
<gene>
    <name evidence="12" type="ORF">QP792_08975</name>
</gene>
<dbReference type="Proteomes" id="UP001240589">
    <property type="component" value="Unassembled WGS sequence"/>
</dbReference>
<evidence type="ECO:0000256" key="2">
    <source>
        <dbReference type="ARBA" id="ARBA00022452"/>
    </source>
</evidence>